<dbReference type="Proteomes" id="UP000601108">
    <property type="component" value="Unassembled WGS sequence"/>
</dbReference>
<comment type="caution">
    <text evidence="2">The sequence shown here is derived from an EMBL/GenBank/DDBJ whole genome shotgun (WGS) entry which is preliminary data.</text>
</comment>
<evidence type="ECO:0000259" key="1">
    <source>
        <dbReference type="Pfam" id="PF20041"/>
    </source>
</evidence>
<evidence type="ECO:0000313" key="3">
    <source>
        <dbReference type="Proteomes" id="UP000601108"/>
    </source>
</evidence>
<dbReference type="NCBIfam" id="TIGR03696">
    <property type="entry name" value="Rhs_assc_core"/>
    <property type="match status" value="1"/>
</dbReference>
<dbReference type="InterPro" id="IPR050708">
    <property type="entry name" value="T6SS_VgrG/RHS"/>
</dbReference>
<dbReference type="Gene3D" id="2.180.10.10">
    <property type="entry name" value="RHS repeat-associated core"/>
    <property type="match status" value="2"/>
</dbReference>
<accession>A0A918JUZ0</accession>
<name>A0A918JUZ0_9FLAO</name>
<keyword evidence="3" id="KW-1185">Reference proteome</keyword>
<dbReference type="EMBL" id="BMWS01000009">
    <property type="protein sequence ID" value="GGX16289.1"/>
    <property type="molecule type" value="Genomic_DNA"/>
</dbReference>
<dbReference type="RefSeq" id="WP_189457431.1">
    <property type="nucleotide sequence ID" value="NZ_BMWS01000009.1"/>
</dbReference>
<protein>
    <recommendedName>
        <fullName evidence="1">DUF6443 domain-containing protein</fullName>
    </recommendedName>
</protein>
<dbReference type="Pfam" id="PF20041">
    <property type="entry name" value="DUF6443"/>
    <property type="match status" value="1"/>
</dbReference>
<sequence>MKNTTKYLTSFILFLAITLGYSQNKREYGPSHISSVITNGRPLNFSPDLGFISNATIVSAATSISLRVNSDQAPHGWFRYTVKLNITPRLENGSFDTANTYPVELSIEHNMVSGSGNNGVDIKKHILKNSYGARIAVQQGSYENLQAATAADINGYIPENIQLIAQLEVESYKELSTTKITPTATLNTISRDLEINWPAVNGADHYQLEWTWIDNYGDTFTALRPENAISFTVNDFKNNSTRIQTNNLSYAIPLIYAKGFVIYRVRAVGQYSGTENKSKYKYAIWSSGVNNETTVANWPHKYLIIIQNEHQKDKNWQFQASYAEEGKKKEVVSYFDGTLRNRQTVTKINSDKNIIVGEVVYDAQGRPAIEVLPVPISSDSISYYRDFNQSTRIAGLPYDYTDFDKNNQNILDQPDLQKAMATTKGASKYYSASNDINDDFRDRVANAEGHPFSQIEYMPDNTGRIRRKSGVGVTHQLGSGKEMEYYYGTPEQKELNRLFGYSIGNKIHYKKNMVIDPNDQASISYIDPQGRTIATALSGYSPSNVTGLPDEVDANLHKTITTDLLGKLARTDKDTIADNNIKTSTQVYGPLQDALEYAGSKISPFEEDRNFNYTLANDPVFNYACNETNTVQYPFIYDLAIDVVDIDGNTLLPAPIKQEINLQSENGNFAIPNLTGRVKRGGYSIIKSLIVNQEALERYANEYVVKLQDENDVCYVDPEADLPVLTFEGCFVTCADCEAALIADYGGRFAYINTQIENYDYSKLKYLTPTELENEKTRLRTVFGIQWDALIRACNAPCNDGTFIDEPTEDIVANSITCGIAESTIRNDMKPLGQYGAYTANVYNNQNSNGSGTSANDSKLNIYNKDNELYSARTSDGKFNSWRNPKHYQFDTATANGLYTLGHYYNKDGGISYIKIKQDIKISKDNNGNTIEQITYTPPILEGVEIIEIAGDPDFVYVEPKYLTNVSDFLREDIWQDQWVESLMLYHPEYCYLEYAKAVCEVTNASAGGAKMNSDGFDNYLQSVKTFADADSANLLSGLETLSSLDPYFSKAIPGVENATSLGARKDIIKESLTQNYNGSDKNVMEFTYATLVCNSISSCDLGLGANPAASAIVTKVRAFSDPVKRDQFWNTYKANYATAKQTIQSLFANIYAKNNGCYNGCIGSQAPPTTLLTVLSNYSTAINNKVEGLISTNTKSICEDTHVAKYQSKEKRFKPSDNLYSSGDNSRDIYDDLAGFTNYEYYIETGVCPKARDLELYLNYYFKEYATAGISSSNPYTGAYLSPALFADLGGEHPTDVAITVKNTIINSGRTLQIRFEQNNLDVGDIPIEVTLPPAATFSNTWNNYGGTNWTITAIKQIAPSYDTTAKIFKYDILAQVLVGTTTQEIILTGTTQARIAECSITETNGVGEYIGDGSGNDNSGCNITTRFETSLRDLLYELEKNNTINNSSVSLNTLESYTNKYLNTFFGSGTAVWKADGTGTYTIEVAGVIKFTMVLENVLDVATIKIITGANVNYTYNDKGEITKQNLNITYREADHFPKVITAQLYESCDATTGKCRLINLLCCGDINDLVGDLDTTEVVVCPAQGDTEKLFESYMMKVINDGIANVPESTSFTTYTSAIINEFKIAAKLKERFEVDSFVGSQGSDGPFDISLTQIQHTSSNAGKFEIRFSGSEDFFAKAAIIAVDFSKFNTTTSAITEIVSFDIREFKEVVINEFEPPRLVSLVRITYKNGNGIIEVRDVSLSIRYRIPGLELEIVNEDLCKFFEEPPVNVNCSTPVIMCISNAATEKLFETYMVDLLNQSFTNYSSGVVYQSMNTPLIQSFKNELNLQTRFQGQINKLYRYIYGNSFSRIKIPQTEIRYYSETNSSGVVTKNNIEFKFSEGGNSNHAIIGIDLKNIDEYGNPYWYPYDVNETVIKVSEIKEVLCVDMQEIKSGGISFNEKKKFWNSGSLCSSIELPVLPLGGGYKVSVTFRDQLGNIHTRYGMLKLDYKTIEIESSGYDHCSFFEDITPCSYGHMSIDQFNPLFEQVLNDILVDAKAKMVANASLDNIDITLFSSFQNLMTQHPIKEYLEYATFTANGLPIINKFDYNNATYTITLLNNSTGIFNIKLKLNDYYEFNIKQHADNAFVDLLNSQPPYSYNAIIPQNMLYSGNSKVSYDYEYGGSIYKNTTYGDIVFVTANDFNLPISEANKKEVDNCIFFNVNELRQASFSNRQVVPSKTNFLVRSAAIIEDQPNPCGPTVCIPPIVPPVSCTEKYTAYITLMNRIANKEEGDMVSEEDFCSNSLQYLVEDYDYYLTKFGITSTLDLHYLSIGRFGATEFNFGYPGMSKPYKGKPAIIDTYVTYANTKTWTAFTTDYLNQLGNEDICVPRPFPTDFTTTTIDLPEDTDCQQFVKSVRAAYTRDVYDSFITFKKEEFVKKYVEKAIDDAVETFDMTYQDKEYQYTLYYYDQAGNLLQTVPPAGVDRFTDAELETANTSGVTLNDQINQHRANNIVVENTNLLPNHELQTQYRYNSLNQLVWQKTPDGGITRFAYDKLGRIIASQNAKQLANNKFSYTTYDPLGRIVEAGELIPNTAIGIQETTGKLIYTVNGAQVSTKVEDNYPVNIANTRIEVTRTRYNNLPIAATEIFETVFDPIVYTSNTRNRVAVIYYFDTYDNTTLERQYTNAIYYAYDIHGNVKELVRHNKQMAITLDDFTSGMKRTQYEYDLISGNVNRVTYQKDKKDQFIHKYQYDADNRIVTVQTSDNGEIWEQDANYKYFAHGPLARTELGAKKVQGIDYAYTLQGWLKGVNSENLTPNTDMGEDGATGSVVAKDAMGYSLSYYTGDYKSVGTTNATSFAYSNATTIPQNGKNLYNGNIKQMVTSLLDNNESMLSAQINHYEYDQLNRIKKMQGYSASSGTPKNYGAEYTYDNNGNLQTLKRATVNGQGTVVDMDALSYTYKTIADPETGEQKRSNQLGHVDDAIMGSMFNDLQDQNPNNYEYDAIGQLIKDTKEGITNIEWRVDGKVKKITKNDGVTISFAYDGLGNRISKTIMPQNVTTLYTRDAQGNTMGVYEANTSGAVATDLRLKEHHIYGSSRLGLEQKNIQITNNNTFTPITISNLVGDKRYELSNHLGNVMSVISDRKVEGNISSGSNSNTIVYSDTFETLDPRWQSFSASISGDQKLKIEHSGLLTASFTDKFTIQDKLKITFDLDDSNFTGGIIYSVNYGKNKVYEENITGKTSVDILIDNSTLTSGDGLSINIDDDRNSGNSGYITIDNIKVTTLSVESSPNSYTFAPDVLTFNDYYPFGMLLPNRHGNSGDYRYGFQGQEMDNEIKGEGNSINYKYRMHDPRVGRFFAVDPLATTYPWNSPYAFSENRVIDGIDLEGLEFYQKIGSPQDPSPADGFNPVFAFESGMTAITNTVRKAKAKANGESEYTRVTLKIQNYVDVLTGAKASGTYYQYDQVSVYNDNPINGVLDTVEVLGNTVGLGSQARTVTAGALTVQSSSKGTIIKTALEKSLQNLSKLGKGNSSFLKLNTSLPKQVAGAGRNFIRYSTSIIDGKIFNKDILGNSNGKPVDWIITKGGDLLFGHGHAFLSGHAEEVVNAGNAIIKNGKITEITNGSGHYLPTPEHLESAIEFFSELKVLGKDFRKNVWKPKKKK</sequence>
<reference evidence="2 3" key="1">
    <citation type="journal article" date="2014" name="Int. J. Syst. Evol. Microbiol.">
        <title>Complete genome sequence of Corynebacterium casei LMG S-19264T (=DSM 44701T), isolated from a smear-ripened cheese.</title>
        <authorList>
            <consortium name="US DOE Joint Genome Institute (JGI-PGF)"/>
            <person name="Walter F."/>
            <person name="Albersmeier A."/>
            <person name="Kalinowski J."/>
            <person name="Ruckert C."/>
        </authorList>
    </citation>
    <scope>NUCLEOTIDE SEQUENCE [LARGE SCALE GENOMIC DNA]</scope>
    <source>
        <strain evidence="2 3">KCTC 12285</strain>
    </source>
</reference>
<dbReference type="InterPro" id="IPR022385">
    <property type="entry name" value="Rhs_assc_core"/>
</dbReference>
<dbReference type="PANTHER" id="PTHR32305:SF15">
    <property type="entry name" value="PROTEIN RHSA-RELATED"/>
    <property type="match status" value="1"/>
</dbReference>
<evidence type="ECO:0000313" key="2">
    <source>
        <dbReference type="EMBL" id="GGX16289.1"/>
    </source>
</evidence>
<proteinExistence type="predicted"/>
<gene>
    <name evidence="2" type="ORF">GCM10007384_17300</name>
</gene>
<dbReference type="InterPro" id="IPR045619">
    <property type="entry name" value="DUF6443"/>
</dbReference>
<dbReference type="PANTHER" id="PTHR32305">
    <property type="match status" value="1"/>
</dbReference>
<feature type="domain" description="DUF6443" evidence="1">
    <location>
        <begin position="317"/>
        <end position="393"/>
    </location>
</feature>
<organism evidence="2 3">
    <name type="scientific">Aquimarina muelleri</name>
    <dbReference type="NCBI Taxonomy" id="279356"/>
    <lineage>
        <taxon>Bacteria</taxon>
        <taxon>Pseudomonadati</taxon>
        <taxon>Bacteroidota</taxon>
        <taxon>Flavobacteriia</taxon>
        <taxon>Flavobacteriales</taxon>
        <taxon>Flavobacteriaceae</taxon>
        <taxon>Aquimarina</taxon>
    </lineage>
</organism>